<protein>
    <submittedName>
        <fullName evidence="2">Uncharacterized protein</fullName>
    </submittedName>
</protein>
<name>A0A5B7I855_PORTR</name>
<accession>A0A5B7I855</accession>
<evidence type="ECO:0000256" key="1">
    <source>
        <dbReference type="SAM" id="MobiDB-lite"/>
    </source>
</evidence>
<feature type="region of interest" description="Disordered" evidence="1">
    <location>
        <begin position="31"/>
        <end position="70"/>
    </location>
</feature>
<dbReference type="Proteomes" id="UP000324222">
    <property type="component" value="Unassembled WGS sequence"/>
</dbReference>
<dbReference type="EMBL" id="VSRR010044900">
    <property type="protein sequence ID" value="MPC77058.1"/>
    <property type="molecule type" value="Genomic_DNA"/>
</dbReference>
<sequence>MALRVACPAVSVLQVKYYGEAGVRLIPLETHWRGRPYPPRPPLRHVRHRRTPSTPTPAHSYRGEGREGVR</sequence>
<proteinExistence type="predicted"/>
<evidence type="ECO:0000313" key="3">
    <source>
        <dbReference type="Proteomes" id="UP000324222"/>
    </source>
</evidence>
<organism evidence="2 3">
    <name type="scientific">Portunus trituberculatus</name>
    <name type="common">Swimming crab</name>
    <name type="synonym">Neptunus trituberculatus</name>
    <dbReference type="NCBI Taxonomy" id="210409"/>
    <lineage>
        <taxon>Eukaryota</taxon>
        <taxon>Metazoa</taxon>
        <taxon>Ecdysozoa</taxon>
        <taxon>Arthropoda</taxon>
        <taxon>Crustacea</taxon>
        <taxon>Multicrustacea</taxon>
        <taxon>Malacostraca</taxon>
        <taxon>Eumalacostraca</taxon>
        <taxon>Eucarida</taxon>
        <taxon>Decapoda</taxon>
        <taxon>Pleocyemata</taxon>
        <taxon>Brachyura</taxon>
        <taxon>Eubrachyura</taxon>
        <taxon>Portunoidea</taxon>
        <taxon>Portunidae</taxon>
        <taxon>Portuninae</taxon>
        <taxon>Portunus</taxon>
    </lineage>
</organism>
<comment type="caution">
    <text evidence="2">The sequence shown here is derived from an EMBL/GenBank/DDBJ whole genome shotgun (WGS) entry which is preliminary data.</text>
</comment>
<reference evidence="2 3" key="1">
    <citation type="submission" date="2019-05" db="EMBL/GenBank/DDBJ databases">
        <title>Another draft genome of Portunus trituberculatus and its Hox gene families provides insights of decapod evolution.</title>
        <authorList>
            <person name="Jeong J.-H."/>
            <person name="Song I."/>
            <person name="Kim S."/>
            <person name="Choi T."/>
            <person name="Kim D."/>
            <person name="Ryu S."/>
            <person name="Kim W."/>
        </authorList>
    </citation>
    <scope>NUCLEOTIDE SEQUENCE [LARGE SCALE GENOMIC DNA]</scope>
    <source>
        <tissue evidence="2">Muscle</tissue>
    </source>
</reference>
<gene>
    <name evidence="2" type="ORF">E2C01_071500</name>
</gene>
<dbReference type="AlphaFoldDB" id="A0A5B7I855"/>
<keyword evidence="3" id="KW-1185">Reference proteome</keyword>
<feature type="compositionally biased region" description="Basic and acidic residues" evidence="1">
    <location>
        <begin position="61"/>
        <end position="70"/>
    </location>
</feature>
<evidence type="ECO:0000313" key="2">
    <source>
        <dbReference type="EMBL" id="MPC77058.1"/>
    </source>
</evidence>
<feature type="compositionally biased region" description="Basic residues" evidence="1">
    <location>
        <begin position="42"/>
        <end position="51"/>
    </location>
</feature>